<evidence type="ECO:0000256" key="1">
    <source>
        <dbReference type="ARBA" id="ARBA00023235"/>
    </source>
</evidence>
<comment type="caution">
    <text evidence="3">The sequence shown here is derived from an EMBL/GenBank/DDBJ whole genome shotgun (WGS) entry which is preliminary data.</text>
</comment>
<name>A0A9X2JL54_9LACO</name>
<dbReference type="Gene3D" id="3.40.50.1360">
    <property type="match status" value="1"/>
</dbReference>
<dbReference type="EC" id="5.3.1.6" evidence="2"/>
<gene>
    <name evidence="3" type="primary">rpiA</name>
    <name evidence="3" type="ORF">LB941_04915</name>
</gene>
<dbReference type="Proteomes" id="UP001139006">
    <property type="component" value="Unassembled WGS sequence"/>
</dbReference>
<accession>A0A9X2JL54</accession>
<dbReference type="SUPFAM" id="SSF100950">
    <property type="entry name" value="NagB/RpiA/CoA transferase-like"/>
    <property type="match status" value="1"/>
</dbReference>
<sequence>MKPVIETALNLIKPNMTISLGGGSNVAQLAKSLSDRKKLNLTFCTPSQETKKLCEHLGLTITPISNISKIDLAFDGCDAIDYRLNALKSNGGIHLFEKLYAYQAAEYIILTPINRFTPTLNTKIPLTVEVVFAAADYTLNYLEKLGYHCSLRYDKEHNDFFKTPLNNLLIDCYAKDWSDIQHIATEIEEIAGVVATSYFNNLVTMALTFSPDGKVKPLRKDDIYDKL</sequence>
<dbReference type="Pfam" id="PF06026">
    <property type="entry name" value="Rib_5-P_isom_A"/>
    <property type="match status" value="1"/>
</dbReference>
<evidence type="ECO:0000256" key="2">
    <source>
        <dbReference type="NCBIfam" id="TIGR00021"/>
    </source>
</evidence>
<proteinExistence type="predicted"/>
<keyword evidence="1 3" id="KW-0413">Isomerase</keyword>
<dbReference type="GO" id="GO:0006014">
    <property type="term" value="P:D-ribose metabolic process"/>
    <property type="evidence" value="ECO:0007669"/>
    <property type="project" value="TreeGrafter"/>
</dbReference>
<dbReference type="PANTHER" id="PTHR11934:SF0">
    <property type="entry name" value="RIBOSE-5-PHOSPHATE ISOMERASE"/>
    <property type="match status" value="1"/>
</dbReference>
<reference evidence="3 4" key="1">
    <citation type="journal article" date="2023" name="Int. J. Syst. Evol. Microbiol.">
        <title>Ligilactobacillus ubinensis sp. nov., a novel species isolated from the wild ferment of a durian fruit (Durio zibethinus).</title>
        <authorList>
            <person name="Heng Y.C."/>
            <person name="Menon N."/>
            <person name="Chen B."/>
            <person name="Loo B.Z.L."/>
            <person name="Wong G.W.J."/>
            <person name="Lim A.C.H."/>
            <person name="Silvaraju S."/>
            <person name="Kittelmann S."/>
        </authorList>
    </citation>
    <scope>NUCLEOTIDE SEQUENCE [LARGE SCALE GENOMIC DNA]</scope>
    <source>
        <strain evidence="3 4">WILCCON 0076</strain>
    </source>
</reference>
<dbReference type="CDD" id="cd01398">
    <property type="entry name" value="RPI_A"/>
    <property type="match status" value="1"/>
</dbReference>
<dbReference type="InterPro" id="IPR004788">
    <property type="entry name" value="Ribose5P_isomerase_type_A"/>
</dbReference>
<dbReference type="InterPro" id="IPR037171">
    <property type="entry name" value="NagB/RpiA_transferase-like"/>
</dbReference>
<dbReference type="GO" id="GO:0005829">
    <property type="term" value="C:cytosol"/>
    <property type="evidence" value="ECO:0007669"/>
    <property type="project" value="TreeGrafter"/>
</dbReference>
<dbReference type="SUPFAM" id="SSF75445">
    <property type="entry name" value="D-ribose-5-phosphate isomerase (RpiA), lid domain"/>
    <property type="match status" value="1"/>
</dbReference>
<dbReference type="Gene3D" id="3.30.70.260">
    <property type="match status" value="1"/>
</dbReference>
<keyword evidence="4" id="KW-1185">Reference proteome</keyword>
<dbReference type="GO" id="GO:0004751">
    <property type="term" value="F:ribose-5-phosphate isomerase activity"/>
    <property type="evidence" value="ECO:0007669"/>
    <property type="project" value="UniProtKB-UniRule"/>
</dbReference>
<dbReference type="NCBIfam" id="TIGR00021">
    <property type="entry name" value="rpiA"/>
    <property type="match status" value="1"/>
</dbReference>
<dbReference type="GO" id="GO:0009052">
    <property type="term" value="P:pentose-phosphate shunt, non-oxidative branch"/>
    <property type="evidence" value="ECO:0007669"/>
    <property type="project" value="InterPro"/>
</dbReference>
<evidence type="ECO:0000313" key="4">
    <source>
        <dbReference type="Proteomes" id="UP001139006"/>
    </source>
</evidence>
<dbReference type="AlphaFoldDB" id="A0A9X2JL54"/>
<evidence type="ECO:0000313" key="3">
    <source>
        <dbReference type="EMBL" id="MCP0886677.1"/>
    </source>
</evidence>
<dbReference type="PANTHER" id="PTHR11934">
    <property type="entry name" value="RIBOSE-5-PHOSPHATE ISOMERASE"/>
    <property type="match status" value="1"/>
</dbReference>
<organism evidence="3 4">
    <name type="scientific">Ligilactobacillus ubinensis</name>
    <dbReference type="NCBI Taxonomy" id="2876789"/>
    <lineage>
        <taxon>Bacteria</taxon>
        <taxon>Bacillati</taxon>
        <taxon>Bacillota</taxon>
        <taxon>Bacilli</taxon>
        <taxon>Lactobacillales</taxon>
        <taxon>Lactobacillaceae</taxon>
        <taxon>Ligilactobacillus</taxon>
    </lineage>
</organism>
<dbReference type="EMBL" id="JAIULA010000007">
    <property type="protein sequence ID" value="MCP0886677.1"/>
    <property type="molecule type" value="Genomic_DNA"/>
</dbReference>
<protein>
    <recommendedName>
        <fullName evidence="2">Ribose 5-phosphate isomerase A</fullName>
        <ecNumber evidence="2">5.3.1.6</ecNumber>
    </recommendedName>
</protein>